<reference evidence="2" key="2">
    <citation type="submission" date="2020-09" db="EMBL/GenBank/DDBJ databases">
        <authorList>
            <person name="Sun Q."/>
            <person name="Kim S."/>
        </authorList>
    </citation>
    <scope>NUCLEOTIDE SEQUENCE</scope>
    <source>
        <strain evidence="2">KCTC 42249</strain>
    </source>
</reference>
<sequence>MSWISFVAIYFVVWWLTLFAVLPFGVRTQDDDNAVTLGTPASAPRGPHMLRAIIGTTLVASIIVSGFYWLTHGLGYSFDDIPLMVPQNLAR</sequence>
<feature type="transmembrane region" description="Helical" evidence="1">
    <location>
        <begin position="49"/>
        <end position="70"/>
    </location>
</feature>
<keyword evidence="1" id="KW-0472">Membrane</keyword>
<keyword evidence="1" id="KW-1133">Transmembrane helix</keyword>
<evidence type="ECO:0000313" key="2">
    <source>
        <dbReference type="EMBL" id="GHD07869.1"/>
    </source>
</evidence>
<dbReference type="Pfam" id="PF07330">
    <property type="entry name" value="DUF1467"/>
    <property type="match status" value="1"/>
</dbReference>
<protein>
    <submittedName>
        <fullName evidence="2">Membrane protein</fullName>
    </submittedName>
</protein>
<reference evidence="2" key="1">
    <citation type="journal article" date="2014" name="Int. J. Syst. Evol. Microbiol.">
        <title>Complete genome sequence of Corynebacterium casei LMG S-19264T (=DSM 44701T), isolated from a smear-ripened cheese.</title>
        <authorList>
            <consortium name="US DOE Joint Genome Institute (JGI-PGF)"/>
            <person name="Walter F."/>
            <person name="Albersmeier A."/>
            <person name="Kalinowski J."/>
            <person name="Ruckert C."/>
        </authorList>
    </citation>
    <scope>NUCLEOTIDE SEQUENCE</scope>
    <source>
        <strain evidence="2">KCTC 42249</strain>
    </source>
</reference>
<proteinExistence type="predicted"/>
<dbReference type="AlphaFoldDB" id="A0A8J3DUT6"/>
<feature type="transmembrane region" description="Helical" evidence="1">
    <location>
        <begin position="6"/>
        <end position="28"/>
    </location>
</feature>
<evidence type="ECO:0000256" key="1">
    <source>
        <dbReference type="SAM" id="Phobius"/>
    </source>
</evidence>
<dbReference type="EMBL" id="BMZQ01000001">
    <property type="protein sequence ID" value="GHD07869.1"/>
    <property type="molecule type" value="Genomic_DNA"/>
</dbReference>
<dbReference type="Proteomes" id="UP000630142">
    <property type="component" value="Unassembled WGS sequence"/>
</dbReference>
<name>A0A8J3DUT6_9HYPH</name>
<keyword evidence="1" id="KW-0812">Transmembrane</keyword>
<dbReference type="RefSeq" id="WP_189501600.1">
    <property type="nucleotide sequence ID" value="NZ_BMZQ01000001.1"/>
</dbReference>
<comment type="caution">
    <text evidence="2">The sequence shown here is derived from an EMBL/GenBank/DDBJ whole genome shotgun (WGS) entry which is preliminary data.</text>
</comment>
<accession>A0A8J3DUT6</accession>
<gene>
    <name evidence="2" type="ORF">GCM10016234_06780</name>
</gene>
<keyword evidence="3" id="KW-1185">Reference proteome</keyword>
<dbReference type="InterPro" id="IPR009935">
    <property type="entry name" value="DUF1467"/>
</dbReference>
<evidence type="ECO:0000313" key="3">
    <source>
        <dbReference type="Proteomes" id="UP000630142"/>
    </source>
</evidence>
<organism evidence="2 3">
    <name type="scientific">Tianweitania populi</name>
    <dbReference type="NCBI Taxonomy" id="1607949"/>
    <lineage>
        <taxon>Bacteria</taxon>
        <taxon>Pseudomonadati</taxon>
        <taxon>Pseudomonadota</taxon>
        <taxon>Alphaproteobacteria</taxon>
        <taxon>Hyphomicrobiales</taxon>
        <taxon>Phyllobacteriaceae</taxon>
        <taxon>Tianweitania</taxon>
    </lineage>
</organism>